<gene>
    <name evidence="2" type="ORF">C8D91_2356</name>
</gene>
<dbReference type="PANTHER" id="PTHR47738">
    <property type="entry name" value="PTS SYSTEM FRUCTOSE-LIKE EIIA COMPONENT-RELATED"/>
    <property type="match status" value="1"/>
</dbReference>
<dbReference type="PROSITE" id="PS51094">
    <property type="entry name" value="PTS_EIIA_TYPE_2"/>
    <property type="match status" value="1"/>
</dbReference>
<dbReference type="Gene3D" id="3.40.930.10">
    <property type="entry name" value="Mannitol-specific EII, Chain A"/>
    <property type="match status" value="1"/>
</dbReference>
<dbReference type="InterPro" id="IPR051541">
    <property type="entry name" value="PTS_SugarTrans_NitroReg"/>
</dbReference>
<reference evidence="2 3" key="1">
    <citation type="submission" date="2019-03" db="EMBL/GenBank/DDBJ databases">
        <title>Genomic Encyclopedia of Type Strains, Phase IV (KMG-IV): sequencing the most valuable type-strain genomes for metagenomic binning, comparative biology and taxonomic classification.</title>
        <authorList>
            <person name="Goeker M."/>
        </authorList>
    </citation>
    <scope>NUCLEOTIDE SEQUENCE [LARGE SCALE GENOMIC DNA]</scope>
    <source>
        <strain evidence="2 3">DSM 25488</strain>
    </source>
</reference>
<dbReference type="CDD" id="cd00211">
    <property type="entry name" value="PTS_IIA_fru"/>
    <property type="match status" value="1"/>
</dbReference>
<dbReference type="Pfam" id="PF00359">
    <property type="entry name" value="PTS_EIIA_2"/>
    <property type="match status" value="1"/>
</dbReference>
<proteinExistence type="predicted"/>
<keyword evidence="2" id="KW-0808">Transferase</keyword>
<evidence type="ECO:0000313" key="3">
    <source>
        <dbReference type="Proteomes" id="UP000295724"/>
    </source>
</evidence>
<keyword evidence="3" id="KW-1185">Reference proteome</keyword>
<name>A0A4R6XGB3_9GAMM</name>
<dbReference type="Proteomes" id="UP000295724">
    <property type="component" value="Unassembled WGS sequence"/>
</dbReference>
<feature type="domain" description="PTS EIIA type-2" evidence="1">
    <location>
        <begin position="5"/>
        <end position="148"/>
    </location>
</feature>
<evidence type="ECO:0000313" key="2">
    <source>
        <dbReference type="EMBL" id="TDR18436.1"/>
    </source>
</evidence>
<accession>A0A4R6XGB3</accession>
<comment type="caution">
    <text evidence="2">The sequence shown here is derived from an EMBL/GenBank/DDBJ whole genome shotgun (WGS) entry which is preliminary data.</text>
</comment>
<dbReference type="RefSeq" id="WP_099019568.1">
    <property type="nucleotide sequence ID" value="NZ_NIHB01000003.1"/>
</dbReference>
<evidence type="ECO:0000259" key="1">
    <source>
        <dbReference type="PROSITE" id="PS51094"/>
    </source>
</evidence>
<dbReference type="SUPFAM" id="SSF55804">
    <property type="entry name" value="Phoshotransferase/anion transport protein"/>
    <property type="match status" value="1"/>
</dbReference>
<protein>
    <submittedName>
        <fullName evidence="2">Phosphotransferase IIA-like nitrogen-regulatory protein PtsN</fullName>
    </submittedName>
</protein>
<dbReference type="GO" id="GO:0016740">
    <property type="term" value="F:transferase activity"/>
    <property type="evidence" value="ECO:0007669"/>
    <property type="project" value="UniProtKB-KW"/>
</dbReference>
<dbReference type="InterPro" id="IPR016152">
    <property type="entry name" value="PTrfase/Anion_transptr"/>
</dbReference>
<dbReference type="PROSITE" id="PS00372">
    <property type="entry name" value="PTS_EIIA_TYPE_2_HIS"/>
    <property type="match status" value="1"/>
</dbReference>
<dbReference type="OrthoDB" id="95460at2"/>
<dbReference type="InterPro" id="IPR002178">
    <property type="entry name" value="PTS_EIIA_type-2_dom"/>
</dbReference>
<dbReference type="AlphaFoldDB" id="A0A4R6XGB3"/>
<organism evidence="2 3">
    <name type="scientific">Marinicella litoralis</name>
    <dbReference type="NCBI Taxonomy" id="644220"/>
    <lineage>
        <taxon>Bacteria</taxon>
        <taxon>Pseudomonadati</taxon>
        <taxon>Pseudomonadota</taxon>
        <taxon>Gammaproteobacteria</taxon>
        <taxon>Lysobacterales</taxon>
        <taxon>Marinicellaceae</taxon>
        <taxon>Marinicella</taxon>
    </lineage>
</organism>
<dbReference type="EMBL" id="SNZB01000005">
    <property type="protein sequence ID" value="TDR18436.1"/>
    <property type="molecule type" value="Genomic_DNA"/>
</dbReference>
<sequence length="155" mass="17611">MKIIDILEEDKIILNHHFISKKRLFETMAGLLGDDSHESLKIYHAMVEREKLGNTSLGNGVAVPHGRCLSDNEIKACVIQMSQSADYEAIDDVPVDVVLGIAFPKETNKSHHVLMKDTARLFRQHRLYKNILNAKSKEQVIEEILVGFQLCNNWS</sequence>